<evidence type="ECO:0000313" key="4">
    <source>
        <dbReference type="Proteomes" id="UP001230188"/>
    </source>
</evidence>
<dbReference type="Proteomes" id="UP001230188">
    <property type="component" value="Unassembled WGS sequence"/>
</dbReference>
<feature type="domain" description="Rhodanese" evidence="2">
    <location>
        <begin position="44"/>
        <end position="136"/>
    </location>
</feature>
<feature type="chain" id="PRO_5042006486" description="Rhodanese domain-containing protein" evidence="1">
    <location>
        <begin position="16"/>
        <end position="139"/>
    </location>
</feature>
<reference evidence="3" key="1">
    <citation type="submission" date="2023-01" db="EMBL/GenBank/DDBJ databases">
        <title>Metagenome sequencing of chrysophaentin producing Chrysophaeum taylorii.</title>
        <authorList>
            <person name="Davison J."/>
            <person name="Bewley C."/>
        </authorList>
    </citation>
    <scope>NUCLEOTIDE SEQUENCE</scope>
    <source>
        <strain evidence="3">NIES-1699</strain>
    </source>
</reference>
<dbReference type="SMART" id="SM00450">
    <property type="entry name" value="RHOD"/>
    <property type="match status" value="1"/>
</dbReference>
<evidence type="ECO:0000259" key="2">
    <source>
        <dbReference type="PROSITE" id="PS50206"/>
    </source>
</evidence>
<organism evidence="3 4">
    <name type="scientific">Chrysophaeum taylorii</name>
    <dbReference type="NCBI Taxonomy" id="2483200"/>
    <lineage>
        <taxon>Eukaryota</taxon>
        <taxon>Sar</taxon>
        <taxon>Stramenopiles</taxon>
        <taxon>Ochrophyta</taxon>
        <taxon>Pelagophyceae</taxon>
        <taxon>Pelagomonadales</taxon>
        <taxon>Pelagomonadaceae</taxon>
        <taxon>Chrysophaeum</taxon>
    </lineage>
</organism>
<dbReference type="AlphaFoldDB" id="A0AAD7UDC9"/>
<dbReference type="EMBL" id="JAQMWT010000398">
    <property type="protein sequence ID" value="KAJ8601897.1"/>
    <property type="molecule type" value="Genomic_DNA"/>
</dbReference>
<keyword evidence="4" id="KW-1185">Reference proteome</keyword>
<dbReference type="SUPFAM" id="SSF52821">
    <property type="entry name" value="Rhodanese/Cell cycle control phosphatase"/>
    <property type="match status" value="1"/>
</dbReference>
<sequence length="139" mass="15449">MRRLLGVMSLGPALALVPPPQVVVRRGVHSMLPPHLAEAQELIKTGEARLVDVREVNEWTSAHFKSAQLVPLSELQRGKCPPELMEDQTRRLYLHCAGGVRVHPAKAIFGSLGFDDVVALGESMAELYEQRFDELADRE</sequence>
<accession>A0AAD7UDC9</accession>
<dbReference type="PROSITE" id="PS50206">
    <property type="entry name" value="RHODANESE_3"/>
    <property type="match status" value="1"/>
</dbReference>
<gene>
    <name evidence="3" type="ORF">CTAYLR_002672</name>
</gene>
<keyword evidence="1" id="KW-0732">Signal</keyword>
<dbReference type="InterPro" id="IPR001763">
    <property type="entry name" value="Rhodanese-like_dom"/>
</dbReference>
<evidence type="ECO:0000313" key="3">
    <source>
        <dbReference type="EMBL" id="KAJ8601897.1"/>
    </source>
</evidence>
<dbReference type="CDD" id="cd00158">
    <property type="entry name" value="RHOD"/>
    <property type="match status" value="1"/>
</dbReference>
<comment type="caution">
    <text evidence="3">The sequence shown here is derived from an EMBL/GenBank/DDBJ whole genome shotgun (WGS) entry which is preliminary data.</text>
</comment>
<evidence type="ECO:0000256" key="1">
    <source>
        <dbReference type="SAM" id="SignalP"/>
    </source>
</evidence>
<protein>
    <recommendedName>
        <fullName evidence="2">Rhodanese domain-containing protein</fullName>
    </recommendedName>
</protein>
<feature type="signal peptide" evidence="1">
    <location>
        <begin position="1"/>
        <end position="15"/>
    </location>
</feature>
<name>A0AAD7UDC9_9STRA</name>
<dbReference type="InterPro" id="IPR036873">
    <property type="entry name" value="Rhodanese-like_dom_sf"/>
</dbReference>
<dbReference type="Gene3D" id="3.40.250.10">
    <property type="entry name" value="Rhodanese-like domain"/>
    <property type="match status" value="1"/>
</dbReference>
<dbReference type="Pfam" id="PF00581">
    <property type="entry name" value="Rhodanese"/>
    <property type="match status" value="1"/>
</dbReference>
<proteinExistence type="predicted"/>